<dbReference type="InterPro" id="IPR000734">
    <property type="entry name" value="TAG_lipase"/>
</dbReference>
<protein>
    <submittedName>
        <fullName evidence="7">Pancreatic triacylglycerol lipase</fullName>
    </submittedName>
</protein>
<dbReference type="EMBL" id="KK113242">
    <property type="protein sequence ID" value="KFM59665.1"/>
    <property type="molecule type" value="Genomic_DNA"/>
</dbReference>
<evidence type="ECO:0000256" key="4">
    <source>
        <dbReference type="RuleBase" id="RU004262"/>
    </source>
</evidence>
<keyword evidence="3" id="KW-0964">Secreted</keyword>
<gene>
    <name evidence="7" type="ORF">X975_13324</name>
</gene>
<organism evidence="7 8">
    <name type="scientific">Stegodyphus mimosarum</name>
    <name type="common">African social velvet spider</name>
    <dbReference type="NCBI Taxonomy" id="407821"/>
    <lineage>
        <taxon>Eukaryota</taxon>
        <taxon>Metazoa</taxon>
        <taxon>Ecdysozoa</taxon>
        <taxon>Arthropoda</taxon>
        <taxon>Chelicerata</taxon>
        <taxon>Arachnida</taxon>
        <taxon>Araneae</taxon>
        <taxon>Araneomorphae</taxon>
        <taxon>Entelegynae</taxon>
        <taxon>Eresoidea</taxon>
        <taxon>Eresidae</taxon>
        <taxon>Stegodyphus</taxon>
    </lineage>
</organism>
<evidence type="ECO:0000256" key="3">
    <source>
        <dbReference type="ARBA" id="ARBA00022525"/>
    </source>
</evidence>
<dbReference type="CDD" id="cd00707">
    <property type="entry name" value="Pancreat_lipase_like"/>
    <property type="match status" value="1"/>
</dbReference>
<evidence type="ECO:0000256" key="2">
    <source>
        <dbReference type="ARBA" id="ARBA00010701"/>
    </source>
</evidence>
<comment type="subcellular location">
    <subcellularLocation>
        <location evidence="1">Secreted</location>
    </subcellularLocation>
</comment>
<dbReference type="InterPro" id="IPR013818">
    <property type="entry name" value="Lipase"/>
</dbReference>
<dbReference type="GO" id="GO:0005615">
    <property type="term" value="C:extracellular space"/>
    <property type="evidence" value="ECO:0007669"/>
    <property type="project" value="TreeGrafter"/>
</dbReference>
<sequence length="382" mass="42592">MLLETRSTIFLLCALFGSSYAIIPGLETIVRAADNLNPLHLLFQNKCIENLDCFYTGPPFYDPINRPISLAPSSDLQTIFYLFTPANPENHTLLQPTVESIENSSFNPNLETKVLIHGYRSELEDEQDVRFQIKDEILQEGPYNVIVVNWSYNNGPPYLQAVANARAVGVQVANLLNFIIETMDINAENIHIIGHSLGAQMAGWIGERVHNLGRITGLDPAGPYFQGAPSEIRLDTSDAHFVDVIHTDGGENFVTGLGISEPIGHMDFYPNGGRTQPACESESGLVVGRIVNEASKKLLNSCSHNVVNEYFLESIKRKSCRFYAVHCTSYDSYQLGECTPENVEVAEMGFHAKKIPRLPVRSKFFLKTNSTSPYCTDEFSEY</sequence>
<dbReference type="PRINTS" id="PR00821">
    <property type="entry name" value="TAGLIPASE"/>
</dbReference>
<dbReference type="GO" id="GO:0016298">
    <property type="term" value="F:lipase activity"/>
    <property type="evidence" value="ECO:0007669"/>
    <property type="project" value="InterPro"/>
</dbReference>
<dbReference type="SUPFAM" id="SSF53474">
    <property type="entry name" value="alpha/beta-Hydrolases"/>
    <property type="match status" value="1"/>
</dbReference>
<dbReference type="AlphaFoldDB" id="A0A087T3H6"/>
<comment type="similarity">
    <text evidence="2 4">Belongs to the AB hydrolase superfamily. Lipase family.</text>
</comment>
<dbReference type="STRING" id="407821.A0A087T3H6"/>
<evidence type="ECO:0000256" key="5">
    <source>
        <dbReference type="SAM" id="SignalP"/>
    </source>
</evidence>
<evidence type="ECO:0000259" key="6">
    <source>
        <dbReference type="Pfam" id="PF00151"/>
    </source>
</evidence>
<evidence type="ECO:0000313" key="8">
    <source>
        <dbReference type="Proteomes" id="UP000054359"/>
    </source>
</evidence>
<dbReference type="InterPro" id="IPR033906">
    <property type="entry name" value="Lipase_N"/>
</dbReference>
<dbReference type="GO" id="GO:0016042">
    <property type="term" value="P:lipid catabolic process"/>
    <property type="evidence" value="ECO:0007669"/>
    <property type="project" value="TreeGrafter"/>
</dbReference>
<dbReference type="PANTHER" id="PTHR11610:SF173">
    <property type="entry name" value="LIPASE DOMAIN-CONTAINING PROTEIN-RELATED"/>
    <property type="match status" value="1"/>
</dbReference>
<dbReference type="InterPro" id="IPR029058">
    <property type="entry name" value="AB_hydrolase_fold"/>
</dbReference>
<proteinExistence type="inferred from homology"/>
<keyword evidence="5" id="KW-0732">Signal</keyword>
<feature type="signal peptide" evidence="5">
    <location>
        <begin position="1"/>
        <end position="21"/>
    </location>
</feature>
<dbReference type="OrthoDB" id="199913at2759"/>
<dbReference type="PANTHER" id="PTHR11610">
    <property type="entry name" value="LIPASE"/>
    <property type="match status" value="1"/>
</dbReference>
<accession>A0A087T3H6</accession>
<dbReference type="Gene3D" id="3.40.50.1820">
    <property type="entry name" value="alpha/beta hydrolase"/>
    <property type="match status" value="1"/>
</dbReference>
<feature type="chain" id="PRO_5001829272" evidence="5">
    <location>
        <begin position="22"/>
        <end position="382"/>
    </location>
</feature>
<name>A0A087T3H6_STEMI</name>
<feature type="non-terminal residue" evidence="7">
    <location>
        <position position="382"/>
    </location>
</feature>
<keyword evidence="8" id="KW-1185">Reference proteome</keyword>
<evidence type="ECO:0000313" key="7">
    <source>
        <dbReference type="EMBL" id="KFM59665.1"/>
    </source>
</evidence>
<evidence type="ECO:0000256" key="1">
    <source>
        <dbReference type="ARBA" id="ARBA00004613"/>
    </source>
</evidence>
<dbReference type="OMA" id="HAINRPI"/>
<reference evidence="7 8" key="1">
    <citation type="submission" date="2013-11" db="EMBL/GenBank/DDBJ databases">
        <title>Genome sequencing of Stegodyphus mimosarum.</title>
        <authorList>
            <person name="Bechsgaard J."/>
        </authorList>
    </citation>
    <scope>NUCLEOTIDE SEQUENCE [LARGE SCALE GENOMIC DNA]</scope>
</reference>
<dbReference type="Proteomes" id="UP000054359">
    <property type="component" value="Unassembled WGS sequence"/>
</dbReference>
<feature type="domain" description="Lipase" evidence="6">
    <location>
        <begin position="48"/>
        <end position="374"/>
    </location>
</feature>
<dbReference type="Pfam" id="PF00151">
    <property type="entry name" value="Lipase"/>
    <property type="match status" value="1"/>
</dbReference>